<dbReference type="SUPFAM" id="SSF46626">
    <property type="entry name" value="Cytochrome c"/>
    <property type="match status" value="2"/>
</dbReference>
<dbReference type="InterPro" id="IPR004852">
    <property type="entry name" value="Di-haem_cyt_c_peroxidsae"/>
</dbReference>
<feature type="transmembrane region" description="Helical" evidence="8">
    <location>
        <begin position="435"/>
        <end position="455"/>
    </location>
</feature>
<dbReference type="RefSeq" id="WP_141464848.1">
    <property type="nucleotide sequence ID" value="NZ_RBZW01000027.1"/>
</dbReference>
<dbReference type="Gene3D" id="1.10.760.10">
    <property type="entry name" value="Cytochrome c-like domain"/>
    <property type="match status" value="2"/>
</dbReference>
<keyword evidence="2 6" id="KW-0349">Heme</keyword>
<evidence type="ECO:0000256" key="3">
    <source>
        <dbReference type="ARBA" id="ARBA00022723"/>
    </source>
</evidence>
<keyword evidence="8" id="KW-0812">Transmembrane</keyword>
<keyword evidence="8" id="KW-1133">Transmembrane helix</keyword>
<dbReference type="Proteomes" id="UP000318864">
    <property type="component" value="Unassembled WGS sequence"/>
</dbReference>
<keyword evidence="5 6" id="KW-0408">Iron</keyword>
<keyword evidence="8" id="KW-0472">Membrane</keyword>
<feature type="compositionally biased region" description="Acidic residues" evidence="7">
    <location>
        <begin position="402"/>
        <end position="430"/>
    </location>
</feature>
<dbReference type="PANTHER" id="PTHR30600:SF7">
    <property type="entry name" value="CYTOCHROME C PEROXIDASE-RELATED"/>
    <property type="match status" value="1"/>
</dbReference>
<evidence type="ECO:0000256" key="8">
    <source>
        <dbReference type="SAM" id="Phobius"/>
    </source>
</evidence>
<dbReference type="OrthoDB" id="202054at2157"/>
<dbReference type="GO" id="GO:0004130">
    <property type="term" value="F:cytochrome-c peroxidase activity"/>
    <property type="evidence" value="ECO:0007669"/>
    <property type="project" value="TreeGrafter"/>
</dbReference>
<dbReference type="InterPro" id="IPR036909">
    <property type="entry name" value="Cyt_c-like_dom_sf"/>
</dbReference>
<keyword evidence="4" id="KW-0560">Oxidoreductase</keyword>
<dbReference type="GO" id="GO:0020037">
    <property type="term" value="F:heme binding"/>
    <property type="evidence" value="ECO:0007669"/>
    <property type="project" value="InterPro"/>
</dbReference>
<comment type="subcellular location">
    <subcellularLocation>
        <location evidence="1">Cell envelope</location>
    </subcellularLocation>
</comment>
<feature type="region of interest" description="Disordered" evidence="7">
    <location>
        <begin position="53"/>
        <end position="73"/>
    </location>
</feature>
<feature type="compositionally biased region" description="Acidic residues" evidence="7">
    <location>
        <begin position="53"/>
        <end position="62"/>
    </location>
</feature>
<dbReference type="Pfam" id="PF03150">
    <property type="entry name" value="CCP_MauG"/>
    <property type="match status" value="1"/>
</dbReference>
<dbReference type="InterPro" id="IPR009056">
    <property type="entry name" value="Cyt_c-like_dom"/>
</dbReference>
<evidence type="ECO:0000313" key="10">
    <source>
        <dbReference type="EMBL" id="THE64738.1"/>
    </source>
</evidence>
<dbReference type="InterPro" id="IPR051395">
    <property type="entry name" value="Cytochrome_c_Peroxidase/MauG"/>
</dbReference>
<feature type="domain" description="Cytochrome c" evidence="9">
    <location>
        <begin position="246"/>
        <end position="378"/>
    </location>
</feature>
<evidence type="ECO:0000256" key="2">
    <source>
        <dbReference type="ARBA" id="ARBA00022617"/>
    </source>
</evidence>
<evidence type="ECO:0000256" key="1">
    <source>
        <dbReference type="ARBA" id="ARBA00004196"/>
    </source>
</evidence>
<reference evidence="10 11" key="1">
    <citation type="submission" date="2018-10" db="EMBL/GenBank/DDBJ databases">
        <title>Natronolimnobius sp. XQ-INN 246 isolated from Inner Mongolia Autonomous Region of China.</title>
        <authorList>
            <person name="Xue Q."/>
        </authorList>
    </citation>
    <scope>NUCLEOTIDE SEQUENCE [LARGE SCALE GENOMIC DNA]</scope>
    <source>
        <strain evidence="10 11">XQ-INN 246</strain>
    </source>
</reference>
<evidence type="ECO:0000256" key="7">
    <source>
        <dbReference type="SAM" id="MobiDB-lite"/>
    </source>
</evidence>
<proteinExistence type="predicted"/>
<evidence type="ECO:0000256" key="5">
    <source>
        <dbReference type="ARBA" id="ARBA00023004"/>
    </source>
</evidence>
<dbReference type="EMBL" id="RBZW01000027">
    <property type="protein sequence ID" value="THE64738.1"/>
    <property type="molecule type" value="Genomic_DNA"/>
</dbReference>
<protein>
    <submittedName>
        <fullName evidence="10">Cytochrome C peroxidase</fullName>
    </submittedName>
</protein>
<evidence type="ECO:0000259" key="9">
    <source>
        <dbReference type="PROSITE" id="PS51007"/>
    </source>
</evidence>
<gene>
    <name evidence="10" type="ORF">D8Y22_11550</name>
</gene>
<name>A0A4S3TQ99_9EURY</name>
<comment type="caution">
    <text evidence="10">The sequence shown here is derived from an EMBL/GenBank/DDBJ whole genome shotgun (WGS) entry which is preliminary data.</text>
</comment>
<keyword evidence="11" id="KW-1185">Reference proteome</keyword>
<sequence length="461" mass="50242">MGRAQRILLLSAGVCLLVLVATGAASAAETAAGEEVESVGSGDTVLNVQENNETDADTDDLPVEPPTEESHPGYEYIQREDDTEEKIELGEQLYFDPRISETGTISCNTCHNVMEGGDDSRPTAMGVHGQTGPVSSPTVWNSGFHHTQFWDGRADTLAEQAEGPIVADVEMGMPDHEAALDRVRAVDGYVEQYEAVYGDEVDSDDPEDLVTLEHTVDAIAAYERTLVTPDSPYDQYVEGDEDALSEQELDGMESFQELGCQSCHSGPMFSGQWDEPESGEGFYQPHPTFEDNAQCQEYVEEYDLMENPGRMGVTDDEADEYSYKVPTLRNVEHTAPYMHTGQVPTLEESIRVMAACQLDEEPSDDEVEDIAAFMTTLTGEYPDQEMPRLPNPSGESMIPMDADGDLQDIEEEPADDNGVDDTGDTDDGDDTIPGLTFGGAVVAIALVTATALIGYSRRRND</sequence>
<dbReference type="GO" id="GO:0046872">
    <property type="term" value="F:metal ion binding"/>
    <property type="evidence" value="ECO:0007669"/>
    <property type="project" value="UniProtKB-KW"/>
</dbReference>
<dbReference type="AlphaFoldDB" id="A0A4S3TQ99"/>
<evidence type="ECO:0000313" key="11">
    <source>
        <dbReference type="Proteomes" id="UP000318864"/>
    </source>
</evidence>
<evidence type="ECO:0000256" key="6">
    <source>
        <dbReference type="PROSITE-ProRule" id="PRU00433"/>
    </source>
</evidence>
<keyword evidence="10" id="KW-0575">Peroxidase</keyword>
<organism evidence="10 11">
    <name type="scientific">Salinadaptatus halalkaliphilus</name>
    <dbReference type="NCBI Taxonomy" id="2419781"/>
    <lineage>
        <taxon>Archaea</taxon>
        <taxon>Methanobacteriati</taxon>
        <taxon>Methanobacteriota</taxon>
        <taxon>Stenosarchaea group</taxon>
        <taxon>Halobacteria</taxon>
        <taxon>Halobacteriales</taxon>
        <taxon>Natrialbaceae</taxon>
        <taxon>Salinadaptatus</taxon>
    </lineage>
</organism>
<dbReference type="PANTHER" id="PTHR30600">
    <property type="entry name" value="CYTOCHROME C PEROXIDASE-RELATED"/>
    <property type="match status" value="1"/>
</dbReference>
<dbReference type="GO" id="GO:0009055">
    <property type="term" value="F:electron transfer activity"/>
    <property type="evidence" value="ECO:0007669"/>
    <property type="project" value="InterPro"/>
</dbReference>
<feature type="region of interest" description="Disordered" evidence="7">
    <location>
        <begin position="381"/>
        <end position="432"/>
    </location>
</feature>
<evidence type="ECO:0000256" key="4">
    <source>
        <dbReference type="ARBA" id="ARBA00023002"/>
    </source>
</evidence>
<dbReference type="PROSITE" id="PS51007">
    <property type="entry name" value="CYTC"/>
    <property type="match status" value="2"/>
</dbReference>
<feature type="domain" description="Cytochrome c" evidence="9">
    <location>
        <begin position="85"/>
        <end position="217"/>
    </location>
</feature>
<keyword evidence="3 6" id="KW-0479">Metal-binding</keyword>
<accession>A0A4S3TQ99</accession>